<dbReference type="GO" id="GO:0030001">
    <property type="term" value="P:metal ion transport"/>
    <property type="evidence" value="ECO:0007669"/>
    <property type="project" value="InterPro"/>
</dbReference>
<gene>
    <name evidence="5" type="ORF">C8N47_10937</name>
</gene>
<dbReference type="Gene3D" id="3.40.50.1980">
    <property type="entry name" value="Nitrogenase molybdenum iron protein domain"/>
    <property type="match status" value="2"/>
</dbReference>
<keyword evidence="6" id="KW-1185">Reference proteome</keyword>
<dbReference type="OrthoDB" id="9810636at2"/>
<reference evidence="5 6" key="1">
    <citation type="submission" date="2018-04" db="EMBL/GenBank/DDBJ databases">
        <title>Genomic Encyclopedia of Archaeal and Bacterial Type Strains, Phase II (KMG-II): from individual species to whole genera.</title>
        <authorList>
            <person name="Goeker M."/>
        </authorList>
    </citation>
    <scope>NUCLEOTIDE SEQUENCE [LARGE SCALE GENOMIC DNA]</scope>
    <source>
        <strain evidence="5 6">DSM 28823</strain>
    </source>
</reference>
<comment type="caution">
    <text evidence="5">The sequence shown here is derived from an EMBL/GenBank/DDBJ whole genome shotgun (WGS) entry which is preliminary data.</text>
</comment>
<dbReference type="PANTHER" id="PTHR42953">
    <property type="entry name" value="HIGH-AFFINITY ZINC UPTAKE SYSTEM PROTEIN ZNUA-RELATED"/>
    <property type="match status" value="1"/>
</dbReference>
<evidence type="ECO:0000256" key="3">
    <source>
        <dbReference type="ARBA" id="ARBA00022729"/>
    </source>
</evidence>
<dbReference type="InterPro" id="IPR006127">
    <property type="entry name" value="ZnuA-like"/>
</dbReference>
<evidence type="ECO:0000256" key="2">
    <source>
        <dbReference type="ARBA" id="ARBA00022448"/>
    </source>
</evidence>
<dbReference type="EMBL" id="QAAD01000009">
    <property type="protein sequence ID" value="PTN08303.1"/>
    <property type="molecule type" value="Genomic_DNA"/>
</dbReference>
<dbReference type="InterPro" id="IPR050492">
    <property type="entry name" value="Bact_metal-bind_prot9"/>
</dbReference>
<organism evidence="5 6">
    <name type="scientific">Mangrovibacterium marinum</name>
    <dbReference type="NCBI Taxonomy" id="1639118"/>
    <lineage>
        <taxon>Bacteria</taxon>
        <taxon>Pseudomonadati</taxon>
        <taxon>Bacteroidota</taxon>
        <taxon>Bacteroidia</taxon>
        <taxon>Marinilabiliales</taxon>
        <taxon>Prolixibacteraceae</taxon>
        <taxon>Mangrovibacterium</taxon>
    </lineage>
</organism>
<dbReference type="Pfam" id="PF01297">
    <property type="entry name" value="ZnuA"/>
    <property type="match status" value="1"/>
</dbReference>
<evidence type="ECO:0000313" key="6">
    <source>
        <dbReference type="Proteomes" id="UP000243525"/>
    </source>
</evidence>
<dbReference type="PANTHER" id="PTHR42953:SF3">
    <property type="entry name" value="HIGH-AFFINITY ZINC UPTAKE SYSTEM PROTEIN ZNUA"/>
    <property type="match status" value="1"/>
</dbReference>
<evidence type="ECO:0000256" key="4">
    <source>
        <dbReference type="SAM" id="Coils"/>
    </source>
</evidence>
<dbReference type="Proteomes" id="UP000243525">
    <property type="component" value="Unassembled WGS sequence"/>
</dbReference>
<accession>A0A2T5C105</accession>
<name>A0A2T5C105_9BACT</name>
<feature type="coiled-coil region" evidence="4">
    <location>
        <begin position="157"/>
        <end position="184"/>
    </location>
</feature>
<keyword evidence="3" id="KW-0732">Signal</keyword>
<evidence type="ECO:0000313" key="5">
    <source>
        <dbReference type="EMBL" id="PTN08303.1"/>
    </source>
</evidence>
<protein>
    <submittedName>
        <fullName evidence="5">Zinc transport system substrate-binding protein</fullName>
    </submittedName>
</protein>
<keyword evidence="4" id="KW-0175">Coiled coil</keyword>
<dbReference type="RefSeq" id="WP_107822449.1">
    <property type="nucleotide sequence ID" value="NZ_OY782574.1"/>
</dbReference>
<dbReference type="PROSITE" id="PS51257">
    <property type="entry name" value="PROKAR_LIPOPROTEIN"/>
    <property type="match status" value="1"/>
</dbReference>
<sequence length="289" mass="32427">MKKLLTFIFMISLACSGPQKSDKPSIAVTILPQKQFVEKLAGNLVDIQVLVPPGASPELYALMPSQMTSLSATLAWIGIGKVGFEEGWVDKIRESNPKLKYFDSSLQADWIAGEEEVHGDHVHLHGIDPHIWSSPAEVRKIARETSNALTEVLPEHQAEFAKNLARFEQEIDQLDTELSQTFAQLPTKKFLIFHPALTYLARDYGLEQVAMEVDGKEPSPRHLKELAEMAKNENIKAIFVQKEFNMENARQMANEIGGQVIQIDPLNENWADELRSIAQKISQAEAIQE</sequence>
<comment type="similarity">
    <text evidence="1">Belongs to the bacterial solute-binding protein 9 family.</text>
</comment>
<evidence type="ECO:0000256" key="1">
    <source>
        <dbReference type="ARBA" id="ARBA00011028"/>
    </source>
</evidence>
<proteinExistence type="inferred from homology"/>
<dbReference type="GO" id="GO:0046872">
    <property type="term" value="F:metal ion binding"/>
    <property type="evidence" value="ECO:0007669"/>
    <property type="project" value="InterPro"/>
</dbReference>
<dbReference type="SUPFAM" id="SSF53807">
    <property type="entry name" value="Helical backbone' metal receptor"/>
    <property type="match status" value="1"/>
</dbReference>
<dbReference type="AlphaFoldDB" id="A0A2T5C105"/>
<keyword evidence="2" id="KW-0813">Transport</keyword>